<accession>A0A939FN67</accession>
<keyword evidence="3" id="KW-1185">Reference proteome</keyword>
<feature type="transmembrane region" description="Helical" evidence="1">
    <location>
        <begin position="495"/>
        <end position="513"/>
    </location>
</feature>
<reference evidence="2" key="1">
    <citation type="submission" date="2021-03" db="EMBL/GenBank/DDBJ databases">
        <title>Streptomyces strains.</title>
        <authorList>
            <person name="Lund M.B."/>
            <person name="Toerring T."/>
        </authorList>
    </citation>
    <scope>NUCLEOTIDE SEQUENCE</scope>
    <source>
        <strain evidence="2">JCM 4242</strain>
    </source>
</reference>
<feature type="transmembrane region" description="Helical" evidence="1">
    <location>
        <begin position="557"/>
        <end position="575"/>
    </location>
</feature>
<gene>
    <name evidence="2" type="ORF">J1792_16580</name>
</gene>
<proteinExistence type="predicted"/>
<organism evidence="2 3">
    <name type="scientific">Streptomyces triculaminicus</name>
    <dbReference type="NCBI Taxonomy" id="2816232"/>
    <lineage>
        <taxon>Bacteria</taxon>
        <taxon>Bacillati</taxon>
        <taxon>Actinomycetota</taxon>
        <taxon>Actinomycetes</taxon>
        <taxon>Kitasatosporales</taxon>
        <taxon>Streptomycetaceae</taxon>
        <taxon>Streptomyces</taxon>
    </lineage>
</organism>
<feature type="transmembrane region" description="Helical" evidence="1">
    <location>
        <begin position="839"/>
        <end position="857"/>
    </location>
</feature>
<feature type="transmembrane region" description="Helical" evidence="1">
    <location>
        <begin position="533"/>
        <end position="551"/>
    </location>
</feature>
<keyword evidence="1" id="KW-1133">Transmembrane helix</keyword>
<evidence type="ECO:0000313" key="3">
    <source>
        <dbReference type="Proteomes" id="UP000664781"/>
    </source>
</evidence>
<feature type="transmembrane region" description="Helical" evidence="1">
    <location>
        <begin position="391"/>
        <end position="416"/>
    </location>
</feature>
<dbReference type="AlphaFoldDB" id="A0A939FN67"/>
<evidence type="ECO:0000313" key="2">
    <source>
        <dbReference type="EMBL" id="MBO0654332.1"/>
    </source>
</evidence>
<protein>
    <submittedName>
        <fullName evidence="2">Uncharacterized protein</fullName>
    </submittedName>
</protein>
<keyword evidence="1" id="KW-0812">Transmembrane</keyword>
<feature type="transmembrane region" description="Helical" evidence="1">
    <location>
        <begin position="437"/>
        <end position="456"/>
    </location>
</feature>
<sequence>MTGGARAGRDGGPGAWRRWAALLFLGLAAWWGVSPTPANAAGPGVADDCHTAQLTEAHTDVDLRLENHARSVAEAWGLMTVRVPTAWLYASDLLLSESSEPHRRAMRCLLRAPDTMSRPEEWREHSPRVSAQASWVEVQYETQFRFNNGGRFNAGPWTMDIHTEQWGLSLSPPPALRGAHWDRVRIDLGGLDASQVTPRPSGADQGHLTWSGLGRTGAAGPRVTVQVIPPWQRAWAATSASSQPWLVANAAGMTTWWVGTSIVVILAALRARRQPAGPELTELEKSSSAALWWWGALKAVLGVMILLFYRAVLNTADLLADKPPAWLDYSMRWPVLIGVLAGWLLVVSARPRRTVLVAATLVAAAAALVAAEPSLFGLPAPLATPTRPADAGFTALVAEVWAVQWLWLAGTALWAWTLARQGGLLRSTATPWRLRRLGPALAVLALLLLGWGEWAIERKWERVSWLANRDIAAYHTQHVASLARDMASFAAQIPTWYYTHTWVLTGLAIVALLRARDLAPTVPYASPTPLDRLLLAVFFAVVVAWRQGSYAGSQALSAFWLVLDIAALYGLLAVGKRRAVLTQHLEGCSGSPQQLCETITEAERNDLITRARRYRELTTSLRAMDQAGAESALKRHEVEKEMNRLHRRRPAPGAGGAPRSWLPLQVNVVDVALSWGPHAKWWDNARRAALLAAAFGVPGSIVMVWMAYSPQGEWMRRGLYMFGAPEMLFMFVYWELVWSGAGLVLGALWRLLPGRRGPARALSLTLAYTLLIGLGLVGNLITDQEIGNVAVGISLMLLVLTLTSLAMDADTFRSERRFWPNRVGLLLSIYQIRGFSAQVAYILMQLVAVLTILKFFSGSDARWK</sequence>
<comment type="caution">
    <text evidence="2">The sequence shown here is derived from an EMBL/GenBank/DDBJ whole genome shotgun (WGS) entry which is preliminary data.</text>
</comment>
<evidence type="ECO:0000256" key="1">
    <source>
        <dbReference type="SAM" id="Phobius"/>
    </source>
</evidence>
<dbReference type="InterPro" id="IPR046176">
    <property type="entry name" value="DUF6185"/>
</dbReference>
<feature type="transmembrane region" description="Helical" evidence="1">
    <location>
        <begin position="329"/>
        <end position="347"/>
    </location>
</feature>
<feature type="transmembrane region" description="Helical" evidence="1">
    <location>
        <begin position="354"/>
        <end position="371"/>
    </location>
</feature>
<name>A0A939FN67_9ACTN</name>
<dbReference type="Proteomes" id="UP000664781">
    <property type="component" value="Unassembled WGS sequence"/>
</dbReference>
<keyword evidence="1" id="KW-0472">Membrane</keyword>
<dbReference type="EMBL" id="JAFMOF010000002">
    <property type="protein sequence ID" value="MBO0654332.1"/>
    <property type="molecule type" value="Genomic_DNA"/>
</dbReference>
<feature type="transmembrane region" description="Helical" evidence="1">
    <location>
        <begin position="290"/>
        <end position="309"/>
    </location>
</feature>
<feature type="transmembrane region" description="Helical" evidence="1">
    <location>
        <begin position="728"/>
        <end position="749"/>
    </location>
</feature>
<feature type="transmembrane region" description="Helical" evidence="1">
    <location>
        <begin position="245"/>
        <end position="269"/>
    </location>
</feature>
<dbReference type="RefSeq" id="WP_207247583.1">
    <property type="nucleotide sequence ID" value="NZ_JAFMOF010000002.1"/>
</dbReference>
<dbReference type="Pfam" id="PF19683">
    <property type="entry name" value="DUF6185"/>
    <property type="match status" value="1"/>
</dbReference>
<feature type="transmembrane region" description="Helical" evidence="1">
    <location>
        <begin position="761"/>
        <end position="781"/>
    </location>
</feature>
<feature type="transmembrane region" description="Helical" evidence="1">
    <location>
        <begin position="787"/>
        <end position="807"/>
    </location>
</feature>
<feature type="transmembrane region" description="Helical" evidence="1">
    <location>
        <begin position="688"/>
        <end position="708"/>
    </location>
</feature>